<gene>
    <name evidence="2" type="ORF">FH972_002419</name>
</gene>
<proteinExistence type="predicted"/>
<dbReference type="EMBL" id="CM017321">
    <property type="protein sequence ID" value="KAE7997817.1"/>
    <property type="molecule type" value="Genomic_DNA"/>
</dbReference>
<keyword evidence="1" id="KW-0812">Transmembrane</keyword>
<organism evidence="2 3">
    <name type="scientific">Carpinus fangiana</name>
    <dbReference type="NCBI Taxonomy" id="176857"/>
    <lineage>
        <taxon>Eukaryota</taxon>
        <taxon>Viridiplantae</taxon>
        <taxon>Streptophyta</taxon>
        <taxon>Embryophyta</taxon>
        <taxon>Tracheophyta</taxon>
        <taxon>Spermatophyta</taxon>
        <taxon>Magnoliopsida</taxon>
        <taxon>eudicotyledons</taxon>
        <taxon>Gunneridae</taxon>
        <taxon>Pentapetalae</taxon>
        <taxon>rosids</taxon>
        <taxon>fabids</taxon>
        <taxon>Fagales</taxon>
        <taxon>Betulaceae</taxon>
        <taxon>Carpinus</taxon>
    </lineage>
</organism>
<dbReference type="OrthoDB" id="10533887at2759"/>
<name>A0A5N6QF54_9ROSI</name>
<protein>
    <submittedName>
        <fullName evidence="2">Uncharacterized protein</fullName>
    </submittedName>
</protein>
<feature type="transmembrane region" description="Helical" evidence="1">
    <location>
        <begin position="72"/>
        <end position="91"/>
    </location>
</feature>
<evidence type="ECO:0000313" key="2">
    <source>
        <dbReference type="EMBL" id="KAE7997817.1"/>
    </source>
</evidence>
<dbReference type="AlphaFoldDB" id="A0A5N6QF54"/>
<feature type="transmembrane region" description="Helical" evidence="1">
    <location>
        <begin position="140"/>
        <end position="159"/>
    </location>
</feature>
<feature type="transmembrane region" description="Helical" evidence="1">
    <location>
        <begin position="103"/>
        <end position="120"/>
    </location>
</feature>
<sequence length="225" mass="25693">MAHEIEALPESERIREIDEPQKKKNKITCRSSVNSLLKEIDLFQISDAMDGDFIILTLTLPRTVPRTVSFGANIKLLVGFCIFTLEIFYVLVHNEPLNQEKRALLNLMLFTGSLIFILLIEISQLFSHRLTLEERRLVRLVGWLQEALICIVFVTMVYWTPAVPPMTIATLERSQLSARVTAAPVDVCFRAAQSLACSLVHYGFSASVRWEKNVCWMPQQLRGAW</sequence>
<evidence type="ECO:0000256" key="1">
    <source>
        <dbReference type="SAM" id="Phobius"/>
    </source>
</evidence>
<keyword evidence="3" id="KW-1185">Reference proteome</keyword>
<accession>A0A5N6QF54</accession>
<reference evidence="2 3" key="1">
    <citation type="submission" date="2019-06" db="EMBL/GenBank/DDBJ databases">
        <title>A chromosomal-level reference genome of Carpinus fangiana (Coryloideae, Betulaceae).</title>
        <authorList>
            <person name="Yang X."/>
            <person name="Wang Z."/>
            <person name="Zhang L."/>
            <person name="Hao G."/>
            <person name="Liu J."/>
            <person name="Yang Y."/>
        </authorList>
    </citation>
    <scope>NUCLEOTIDE SEQUENCE [LARGE SCALE GENOMIC DNA]</scope>
    <source>
        <strain evidence="2">Cfa_2016G</strain>
        <tissue evidence="2">Leaf</tissue>
    </source>
</reference>
<keyword evidence="1" id="KW-1133">Transmembrane helix</keyword>
<dbReference type="Proteomes" id="UP000327013">
    <property type="component" value="Chromosome 1"/>
</dbReference>
<evidence type="ECO:0000313" key="3">
    <source>
        <dbReference type="Proteomes" id="UP000327013"/>
    </source>
</evidence>
<keyword evidence="1" id="KW-0472">Membrane</keyword>